<reference evidence="2" key="1">
    <citation type="journal article" date="2020" name="bioRxiv">
        <title>Comparative genomics of Chlamydomonas.</title>
        <authorList>
            <person name="Craig R.J."/>
            <person name="Hasan A.R."/>
            <person name="Ness R.W."/>
            <person name="Keightley P.D."/>
        </authorList>
    </citation>
    <scope>NUCLEOTIDE SEQUENCE</scope>
    <source>
        <strain evidence="2">SAG 7.73</strain>
    </source>
</reference>
<comment type="caution">
    <text evidence="2">The sequence shown here is derived from an EMBL/GenBank/DDBJ whole genome shotgun (WGS) entry which is preliminary data.</text>
</comment>
<feature type="compositionally biased region" description="Low complexity" evidence="1">
    <location>
        <begin position="534"/>
        <end position="543"/>
    </location>
</feature>
<keyword evidence="3" id="KW-1185">Reference proteome</keyword>
<organism evidence="2 3">
    <name type="scientific">Chlamydomonas incerta</name>
    <dbReference type="NCBI Taxonomy" id="51695"/>
    <lineage>
        <taxon>Eukaryota</taxon>
        <taxon>Viridiplantae</taxon>
        <taxon>Chlorophyta</taxon>
        <taxon>core chlorophytes</taxon>
        <taxon>Chlorophyceae</taxon>
        <taxon>CS clade</taxon>
        <taxon>Chlamydomonadales</taxon>
        <taxon>Chlamydomonadaceae</taxon>
        <taxon>Chlamydomonas</taxon>
    </lineage>
</organism>
<accession>A0A835TD42</accession>
<gene>
    <name evidence="2" type="ORF">HXX76_003901</name>
</gene>
<proteinExistence type="predicted"/>
<dbReference type="EMBL" id="JAEHOC010000006">
    <property type="protein sequence ID" value="KAG2441048.1"/>
    <property type="molecule type" value="Genomic_DNA"/>
</dbReference>
<evidence type="ECO:0000313" key="2">
    <source>
        <dbReference type="EMBL" id="KAG2441048.1"/>
    </source>
</evidence>
<dbReference type="AlphaFoldDB" id="A0A835TD42"/>
<evidence type="ECO:0000313" key="3">
    <source>
        <dbReference type="Proteomes" id="UP000650467"/>
    </source>
</evidence>
<protein>
    <recommendedName>
        <fullName evidence="4">F-box domain-containing protein</fullName>
    </recommendedName>
</protein>
<dbReference type="SUPFAM" id="SSF52047">
    <property type="entry name" value="RNI-like"/>
    <property type="match status" value="1"/>
</dbReference>
<feature type="region of interest" description="Disordered" evidence="1">
    <location>
        <begin position="523"/>
        <end position="546"/>
    </location>
</feature>
<feature type="compositionally biased region" description="Gly residues" evidence="1">
    <location>
        <begin position="461"/>
        <end position="475"/>
    </location>
</feature>
<evidence type="ECO:0000256" key="1">
    <source>
        <dbReference type="SAM" id="MobiDB-lite"/>
    </source>
</evidence>
<sequence>MATARRGAAGAPAGPGSAPSLPDVLRMLDMDAIATVFKSFSRSDLACARAACRGLRDACTLSVRRYTVRVRRRLACAWLARQRSPLSLFPWCQHVHVYFFSWEDSEDESDDGEAAAAAAGVAEDPEAAGAVEDDTIFMGPYNVYGHNGQDHHMARLALMGVSAEARGRITSLSLGADWDGSNGECLDLPGVVGVLAPQLPALHTLQLPELSTTSARSAFAALLHASLAAGAPALRELRLRCLPGILTGVGALAACGSLVSLLVSGGGSYTDGAVPLLPRLLSELSKLRSLETLEVCLADPSGGANLAALLGGRRPPALRTARLQVLAAAAAQLPDSSIGTFVIEEMVLPAADEQQAADVSAWRRQCLAPGSHLMRLLGRCGDVGFGSAPPLRLESATAEGVVREAVERLWLAATAVDAQAGEAGDDGGCDGGTQERRGGGRAVLLRVTEAAARSSATAAAGPGGGASGGAGGGAPGTEPVQAFAAAVLPAGLVTEPHCYPYPGGALASWAVRQVLMELWDRRPRDMQDGGGGEAADAGGSSSSRQRRLRPLCAGELENVRLLMELGGQVVGLWRCACGQRDEPS</sequence>
<dbReference type="Proteomes" id="UP000650467">
    <property type="component" value="Unassembled WGS sequence"/>
</dbReference>
<name>A0A835TD42_CHLIN</name>
<evidence type="ECO:0008006" key="4">
    <source>
        <dbReference type="Google" id="ProtNLM"/>
    </source>
</evidence>
<feature type="region of interest" description="Disordered" evidence="1">
    <location>
        <begin position="455"/>
        <end position="475"/>
    </location>
</feature>